<dbReference type="OrthoDB" id="4641899at2"/>
<name>A0A1X0J865_9MYCO</name>
<evidence type="ECO:0000313" key="1">
    <source>
        <dbReference type="EMBL" id="ORB58449.1"/>
    </source>
</evidence>
<comment type="caution">
    <text evidence="1">The sequence shown here is derived from an EMBL/GenBank/DDBJ whole genome shotgun (WGS) entry which is preliminary data.</text>
</comment>
<organism evidence="1 2">
    <name type="scientific">Mycobacteroides saopaulense</name>
    <dbReference type="NCBI Taxonomy" id="1578165"/>
    <lineage>
        <taxon>Bacteria</taxon>
        <taxon>Bacillati</taxon>
        <taxon>Actinomycetota</taxon>
        <taxon>Actinomycetes</taxon>
        <taxon>Mycobacteriales</taxon>
        <taxon>Mycobacteriaceae</taxon>
        <taxon>Mycobacteroides</taxon>
    </lineage>
</organism>
<dbReference type="EMBL" id="MVII01000011">
    <property type="protein sequence ID" value="ORB58449.1"/>
    <property type="molecule type" value="Genomic_DNA"/>
</dbReference>
<protein>
    <submittedName>
        <fullName evidence="1">Uncharacterized protein</fullName>
    </submittedName>
</protein>
<accession>A0A1X0J865</accession>
<dbReference type="AlphaFoldDB" id="A0A1X0J865"/>
<proteinExistence type="predicted"/>
<dbReference type="Proteomes" id="UP000192434">
    <property type="component" value="Unassembled WGS sequence"/>
</dbReference>
<sequence>MWNGVGIVSLLIMFQVAQLRGWIVLGPTHRAEVAQMKHTHSAIVERMDARAANDARTIAFLLREKDPSPAEELIPIITSLRDAATIAAGDG</sequence>
<reference evidence="1 2" key="1">
    <citation type="submission" date="2016-12" db="EMBL/GenBank/DDBJ databases">
        <title>The new phylogeny of genus Mycobacterium.</title>
        <authorList>
            <person name="Tortoli E."/>
            <person name="Trovato A."/>
            <person name="Cirillo D.M."/>
        </authorList>
    </citation>
    <scope>NUCLEOTIDE SEQUENCE [LARGE SCALE GENOMIC DNA]</scope>
    <source>
        <strain evidence="1 2">CCUG 66554</strain>
    </source>
</reference>
<evidence type="ECO:0000313" key="2">
    <source>
        <dbReference type="Proteomes" id="UP000192434"/>
    </source>
</evidence>
<gene>
    <name evidence="1" type="ORF">BST43_10625</name>
</gene>